<organism evidence="1 2">
    <name type="scientific">Emericellopsis cladophorae</name>
    <dbReference type="NCBI Taxonomy" id="2686198"/>
    <lineage>
        <taxon>Eukaryota</taxon>
        <taxon>Fungi</taxon>
        <taxon>Dikarya</taxon>
        <taxon>Ascomycota</taxon>
        <taxon>Pezizomycotina</taxon>
        <taxon>Sordariomycetes</taxon>
        <taxon>Hypocreomycetidae</taxon>
        <taxon>Hypocreales</taxon>
        <taxon>Bionectriaceae</taxon>
        <taxon>Emericellopsis</taxon>
    </lineage>
</organism>
<evidence type="ECO:0000313" key="1">
    <source>
        <dbReference type="EMBL" id="KAI6780251.1"/>
    </source>
</evidence>
<dbReference type="GeneID" id="75829536"/>
<reference evidence="1" key="2">
    <citation type="submission" date="2022-07" db="EMBL/GenBank/DDBJ databases">
        <authorList>
            <person name="Goncalves M.F.M."/>
            <person name="Hilario S."/>
            <person name="Van De Peer Y."/>
            <person name="Esteves A.C."/>
            <person name="Alves A."/>
        </authorList>
    </citation>
    <scope>NUCLEOTIDE SEQUENCE</scope>
    <source>
        <strain evidence="1">MUM 19.33</strain>
    </source>
</reference>
<reference evidence="1" key="1">
    <citation type="journal article" date="2021" name="J Fungi (Basel)">
        <title>Genomic and Metabolomic Analyses of the Marine Fungus Emericellopsis cladophorae: Insights into Saltwater Adaptability Mechanisms and Its Biosynthetic Potential.</title>
        <authorList>
            <person name="Goncalves M.F.M."/>
            <person name="Hilario S."/>
            <person name="Van de Peer Y."/>
            <person name="Esteves A.C."/>
            <person name="Alves A."/>
        </authorList>
    </citation>
    <scope>NUCLEOTIDE SEQUENCE</scope>
    <source>
        <strain evidence="1">MUM 19.33</strain>
    </source>
</reference>
<dbReference type="Proteomes" id="UP001055219">
    <property type="component" value="Unassembled WGS sequence"/>
</dbReference>
<protein>
    <submittedName>
        <fullName evidence="1">Uncharacterized protein</fullName>
    </submittedName>
</protein>
<sequence>MPGIPSLTAITKSIADFHEAIWQSEQPQQPLDEEIQEALVHLRTNPTILPPVQFPKRNPPVVYHRSIRTQDIYQVYHTYDLRRFHKIYFPNRQVIDKAIVRGRTNTLQGLHWMFRLAEAYFKSERLVIKITRSRVRQWRCKKPIAAEEIQKRIKLEAEEERKGSYDFAVDKSARKEYILSTAGVPNEWQMFLEDRKKARYDFDLPQWEDDFTTGDDHDDQDAKGCPVTALREKWFTGDFDEALVVDGLDMVISTCDCLWNTEGIGRIIDVNDPQPCYEKFKLRCGGCKFVRAEPVD</sequence>
<proteinExistence type="predicted"/>
<accession>A0A9P9XYI1</accession>
<evidence type="ECO:0000313" key="2">
    <source>
        <dbReference type="Proteomes" id="UP001055219"/>
    </source>
</evidence>
<gene>
    <name evidence="1" type="ORF">J7T54_003030</name>
</gene>
<dbReference type="EMBL" id="JAGIXG020000035">
    <property type="protein sequence ID" value="KAI6780251.1"/>
    <property type="molecule type" value="Genomic_DNA"/>
</dbReference>
<comment type="caution">
    <text evidence="1">The sequence shown here is derived from an EMBL/GenBank/DDBJ whole genome shotgun (WGS) entry which is preliminary data.</text>
</comment>
<dbReference type="RefSeq" id="XP_051361107.1">
    <property type="nucleotide sequence ID" value="XM_051507745.1"/>
</dbReference>
<dbReference type="AlphaFoldDB" id="A0A9P9XYI1"/>
<name>A0A9P9XYI1_9HYPO</name>
<dbReference type="OrthoDB" id="10287182at2759"/>
<keyword evidence="2" id="KW-1185">Reference proteome</keyword>